<dbReference type="AlphaFoldDB" id="A0A1H1BFS0"/>
<dbReference type="SUPFAM" id="SSF51658">
    <property type="entry name" value="Xylose isomerase-like"/>
    <property type="match status" value="1"/>
</dbReference>
<evidence type="ECO:0000313" key="5">
    <source>
        <dbReference type="Proteomes" id="UP000255421"/>
    </source>
</evidence>
<evidence type="ECO:0000313" key="2">
    <source>
        <dbReference type="EMBL" id="RDI70774.1"/>
    </source>
</evidence>
<dbReference type="Proteomes" id="UP000255421">
    <property type="component" value="Unassembled WGS sequence"/>
</dbReference>
<dbReference type="PANTHER" id="PTHR12110:SF21">
    <property type="entry name" value="XYLOSE ISOMERASE-LIKE TIM BARREL DOMAIN-CONTAINING PROTEIN"/>
    <property type="match status" value="1"/>
</dbReference>
<dbReference type="EMBL" id="QQST01000001">
    <property type="protein sequence ID" value="RDI70774.1"/>
    <property type="molecule type" value="Genomic_DNA"/>
</dbReference>
<proteinExistence type="predicted"/>
<dbReference type="InterPro" id="IPR050312">
    <property type="entry name" value="IolE/XylAMocC-like"/>
</dbReference>
<reference evidence="4" key="1">
    <citation type="submission" date="2016-10" db="EMBL/GenBank/DDBJ databases">
        <authorList>
            <person name="Varghese N."/>
            <person name="Submissions S."/>
        </authorList>
    </citation>
    <scope>NUCLEOTIDE SEQUENCE [LARGE SCALE GENOMIC DNA]</scope>
    <source>
        <strain evidence="4">CGMCC 1.12397</strain>
    </source>
</reference>
<accession>A0A1H1BFS0</accession>
<reference evidence="2 5" key="3">
    <citation type="submission" date="2018-07" db="EMBL/GenBank/DDBJ databases">
        <title>Genome sequence of extremly halophilic archaeon Halopelagius longus strain BC12-B1.</title>
        <authorList>
            <person name="Zhang X."/>
        </authorList>
    </citation>
    <scope>NUCLEOTIDE SEQUENCE [LARGE SCALE GENOMIC DNA]</scope>
    <source>
        <strain evidence="2 5">BC12-B1</strain>
    </source>
</reference>
<dbReference type="EMBL" id="FNKQ01000002">
    <property type="protein sequence ID" value="SDQ50874.1"/>
    <property type="molecule type" value="Genomic_DNA"/>
</dbReference>
<keyword evidence="5" id="KW-1185">Reference proteome</keyword>
<dbReference type="GO" id="GO:0016853">
    <property type="term" value="F:isomerase activity"/>
    <property type="evidence" value="ECO:0007669"/>
    <property type="project" value="UniProtKB-KW"/>
</dbReference>
<evidence type="ECO:0000313" key="3">
    <source>
        <dbReference type="EMBL" id="SDQ50874.1"/>
    </source>
</evidence>
<dbReference type="Pfam" id="PF01261">
    <property type="entry name" value="AP_endonuc_2"/>
    <property type="match status" value="1"/>
</dbReference>
<dbReference type="OrthoDB" id="372143at2157"/>
<gene>
    <name evidence="2" type="ORF">DWB78_02965</name>
    <name evidence="3" type="ORF">SAMN05216278_1780</name>
</gene>
<dbReference type="RefSeq" id="WP_092536039.1">
    <property type="nucleotide sequence ID" value="NZ_FNKQ01000002.1"/>
</dbReference>
<reference evidence="3" key="2">
    <citation type="submission" date="2016-10" db="EMBL/GenBank/DDBJ databases">
        <authorList>
            <person name="de Groot N.N."/>
        </authorList>
    </citation>
    <scope>NUCLEOTIDE SEQUENCE [LARGE SCALE GENOMIC DNA]</scope>
    <source>
        <strain evidence="3">CGMCC 1.12397</strain>
    </source>
</reference>
<feature type="domain" description="Xylose isomerase-like TIM barrel" evidence="1">
    <location>
        <begin position="22"/>
        <end position="255"/>
    </location>
</feature>
<dbReference type="Proteomes" id="UP000199289">
    <property type="component" value="Unassembled WGS sequence"/>
</dbReference>
<dbReference type="InterPro" id="IPR013022">
    <property type="entry name" value="Xyl_isomerase-like_TIM-brl"/>
</dbReference>
<dbReference type="PANTHER" id="PTHR12110">
    <property type="entry name" value="HYDROXYPYRUVATE ISOMERASE"/>
    <property type="match status" value="1"/>
</dbReference>
<keyword evidence="3" id="KW-0413">Isomerase</keyword>
<evidence type="ECO:0000259" key="1">
    <source>
        <dbReference type="Pfam" id="PF01261"/>
    </source>
</evidence>
<dbReference type="Gene3D" id="3.20.20.150">
    <property type="entry name" value="Divalent-metal-dependent TIM barrel enzymes"/>
    <property type="match status" value="1"/>
</dbReference>
<sequence>MLGDARTGFVTQLGMDEAEAVAFAGDAGLDFVELMMDGGGHRSRLRERASDLRAAADEAGVSLLVHLPFGGVDVGSPHEHVRQGSRREIAAALDAAATFDAEKAVLHASTNAWGPAWDESTLHGHLLDSVRELDDRARERGIELCVENVPRGAFDTNDFPTLFEETDASMTLDTGHARMDGRDGGGIAALCREFGHRISHLHLNDTRVPSDEHLPFGSGTIDFEAAFDALGGEWDGTLSLEVFTDDFGYLRTSAERLDELL</sequence>
<organism evidence="3 4">
    <name type="scientific">Halopelagius longus</name>
    <dbReference type="NCBI Taxonomy" id="1236180"/>
    <lineage>
        <taxon>Archaea</taxon>
        <taxon>Methanobacteriati</taxon>
        <taxon>Methanobacteriota</taxon>
        <taxon>Stenosarchaea group</taxon>
        <taxon>Halobacteria</taxon>
        <taxon>Halobacteriales</taxon>
        <taxon>Haloferacaceae</taxon>
    </lineage>
</organism>
<name>A0A1H1BFS0_9EURY</name>
<evidence type="ECO:0000313" key="4">
    <source>
        <dbReference type="Proteomes" id="UP000199289"/>
    </source>
</evidence>
<dbReference type="InterPro" id="IPR036237">
    <property type="entry name" value="Xyl_isomerase-like_sf"/>
</dbReference>
<protein>
    <submittedName>
        <fullName evidence="3">Sugar phosphate isomerase/epimerase</fullName>
    </submittedName>
</protein>